<evidence type="ECO:0000259" key="2">
    <source>
        <dbReference type="Pfam" id="PF14291"/>
    </source>
</evidence>
<dbReference type="Pfam" id="PF14291">
    <property type="entry name" value="DUF4371"/>
    <property type="match status" value="1"/>
</dbReference>
<protein>
    <submittedName>
        <fullName evidence="4">Zinc finger MYM-type protein 1-like</fullName>
    </submittedName>
</protein>
<dbReference type="OrthoDB" id="6617140at2759"/>
<name>A0A6P6NJT7_CARAU</name>
<sequence>MDTLLLRKKVYILPIIVVEFYGLGALKISPVIRAVHLLHHGIFTSEEYECSMEAPMKSSSFNEVVGVELAPNSVKSLHLYPFERRTLAEKLIVKELGPDKPEVNIIQQAREKEKTYKRSFSRGWFNRKLWLTSCGYANAIFCFPCLLFKSSACDSSWTQTGVTDLKHMSERIKKHERARVHMDNSVKLAMLGRISIATQLDEGHRVAIRRHNEEVDRNRHILSKIIDAVKFCGAFELALRGHDESEASENPGIFLGLIDLMASIDRELEVHLENATVFKGTSKTVQNELLDCMLSVLRDRILEEVKQSDYIAIQADETTDICTHCQLVLVLRYIDGHNNIQERFFEFIALPNATADTISTALLERLSTILPAGQEGKLIAQAYDGAAVMRGATGGVQRKVQDVYGCAYYVHCYAHQLNLIMQQATSHIPKIGQFFSDVGGFSTFFSKSFKRTAVLDEVVAHRLPGASTTRWNFHSRAVNTVYEHKDELVKCFQTIRDRGDFDAISKREAGGCMRMLEDEVFCFILALFHKIMPHVDMLFNHLQKRNIDSVFIAGIIQRFTHSIQAIRDSVPSLVEDEEYRGPVQEPPLKKRRAMGEETQQHLAIEVCDTIMSHAKERFSFTNHLISATLLQGDLFPQHSRKFPDSALGTTVDAYPMLDKARLKTELSLIYENEDFQGCSGALALFQVVMENNLQDTFTETVSLLKILITTPMTTAESERCFSTLKRIKTFLRNMMAQDRLNALAMLSIEKKLTRDIPDFNTRVIERFATQKDRRAKFLYK</sequence>
<accession>A0A6P6NJT7</accession>
<dbReference type="GO" id="GO:0046983">
    <property type="term" value="F:protein dimerization activity"/>
    <property type="evidence" value="ECO:0007669"/>
    <property type="project" value="InterPro"/>
</dbReference>
<dbReference type="Pfam" id="PF05699">
    <property type="entry name" value="Dimer_Tnp_hAT"/>
    <property type="match status" value="1"/>
</dbReference>
<dbReference type="InterPro" id="IPR025398">
    <property type="entry name" value="DUF4371"/>
</dbReference>
<dbReference type="AlphaFoldDB" id="A0A6P6NJT7"/>
<dbReference type="InterPro" id="IPR012337">
    <property type="entry name" value="RNaseH-like_sf"/>
</dbReference>
<proteinExistence type="predicted"/>
<dbReference type="GeneID" id="113080976"/>
<evidence type="ECO:0000313" key="4">
    <source>
        <dbReference type="RefSeq" id="XP_026108833.1"/>
    </source>
</evidence>
<dbReference type="PANTHER" id="PTHR45749:SF28">
    <property type="entry name" value="ZINC FINGER MYM-TYPE PROTEIN 1-LIKE-RELATED"/>
    <property type="match status" value="1"/>
</dbReference>
<dbReference type="SUPFAM" id="SSF53098">
    <property type="entry name" value="Ribonuclease H-like"/>
    <property type="match status" value="1"/>
</dbReference>
<dbReference type="PANTHER" id="PTHR45749">
    <property type="match status" value="1"/>
</dbReference>
<dbReference type="InterPro" id="IPR008906">
    <property type="entry name" value="HATC_C_dom"/>
</dbReference>
<reference evidence="4" key="1">
    <citation type="submission" date="2025-08" db="UniProtKB">
        <authorList>
            <consortium name="RefSeq"/>
        </authorList>
    </citation>
    <scope>IDENTIFICATION</scope>
    <source>
        <strain evidence="4">Wakin</strain>
        <tissue evidence="4">Muscle</tissue>
    </source>
</reference>
<feature type="domain" description="DUF4371" evidence="2">
    <location>
        <begin position="219"/>
        <end position="392"/>
    </location>
</feature>
<gene>
    <name evidence="4" type="primary">LOC113080976</name>
</gene>
<organism evidence="3 4">
    <name type="scientific">Carassius auratus</name>
    <name type="common">Goldfish</name>
    <dbReference type="NCBI Taxonomy" id="7957"/>
    <lineage>
        <taxon>Eukaryota</taxon>
        <taxon>Metazoa</taxon>
        <taxon>Chordata</taxon>
        <taxon>Craniata</taxon>
        <taxon>Vertebrata</taxon>
        <taxon>Euteleostomi</taxon>
        <taxon>Actinopterygii</taxon>
        <taxon>Neopterygii</taxon>
        <taxon>Teleostei</taxon>
        <taxon>Ostariophysi</taxon>
        <taxon>Cypriniformes</taxon>
        <taxon>Cyprinidae</taxon>
        <taxon>Cyprininae</taxon>
        <taxon>Carassius</taxon>
    </lineage>
</organism>
<evidence type="ECO:0000259" key="1">
    <source>
        <dbReference type="Pfam" id="PF05699"/>
    </source>
</evidence>
<dbReference type="KEGG" id="caua:113080976"/>
<evidence type="ECO:0000313" key="3">
    <source>
        <dbReference type="Proteomes" id="UP000515129"/>
    </source>
</evidence>
<dbReference type="RefSeq" id="XP_026108833.1">
    <property type="nucleotide sequence ID" value="XM_026253048.1"/>
</dbReference>
<feature type="domain" description="HAT C-terminal dimerisation" evidence="1">
    <location>
        <begin position="695"/>
        <end position="751"/>
    </location>
</feature>
<dbReference type="Proteomes" id="UP000515129">
    <property type="component" value="Unplaced"/>
</dbReference>
<keyword evidence="3" id="KW-1185">Reference proteome</keyword>